<dbReference type="SUPFAM" id="SSF51445">
    <property type="entry name" value="(Trans)glycosidases"/>
    <property type="match status" value="1"/>
</dbReference>
<proteinExistence type="inferred from homology"/>
<keyword evidence="4" id="KW-0378">Hydrolase</keyword>
<feature type="region of interest" description="Disordered" evidence="5">
    <location>
        <begin position="492"/>
        <end position="518"/>
    </location>
</feature>
<dbReference type="PANTHER" id="PTHR21040:SF12">
    <property type="entry name" value="BETA-N-ACETYLHEXOSAMINIDASE"/>
    <property type="match status" value="1"/>
</dbReference>
<evidence type="ECO:0000313" key="9">
    <source>
        <dbReference type="Proteomes" id="UP001328107"/>
    </source>
</evidence>
<dbReference type="EC" id="3.2.1.52" evidence="3"/>
<name>A0AAN5I751_9BILA</name>
<dbReference type="AlphaFoldDB" id="A0AAN5I751"/>
<dbReference type="EMBL" id="BTRK01000005">
    <property type="protein sequence ID" value="GMR53984.1"/>
    <property type="molecule type" value="Genomic_DNA"/>
</dbReference>
<evidence type="ECO:0000313" key="8">
    <source>
        <dbReference type="EMBL" id="GMR53984.1"/>
    </source>
</evidence>
<feature type="signal peptide" evidence="6">
    <location>
        <begin position="1"/>
        <end position="20"/>
    </location>
</feature>
<evidence type="ECO:0000256" key="2">
    <source>
        <dbReference type="ARBA" id="ARBA00006285"/>
    </source>
</evidence>
<dbReference type="Pfam" id="PF00728">
    <property type="entry name" value="Glyco_hydro_20"/>
    <property type="match status" value="1"/>
</dbReference>
<evidence type="ECO:0000259" key="7">
    <source>
        <dbReference type="Pfam" id="PF00728"/>
    </source>
</evidence>
<evidence type="ECO:0000256" key="1">
    <source>
        <dbReference type="ARBA" id="ARBA00001231"/>
    </source>
</evidence>
<evidence type="ECO:0000256" key="6">
    <source>
        <dbReference type="SAM" id="SignalP"/>
    </source>
</evidence>
<dbReference type="InterPro" id="IPR017853">
    <property type="entry name" value="GH"/>
</dbReference>
<comment type="similarity">
    <text evidence="2">Belongs to the glycosyl hydrolase 20 family.</text>
</comment>
<keyword evidence="6" id="KW-0732">Signal</keyword>
<evidence type="ECO:0000256" key="5">
    <source>
        <dbReference type="SAM" id="MobiDB-lite"/>
    </source>
</evidence>
<dbReference type="InterPro" id="IPR038901">
    <property type="entry name" value="HEXDC-like"/>
</dbReference>
<dbReference type="PANTHER" id="PTHR21040">
    <property type="entry name" value="BCDNA.GH04120"/>
    <property type="match status" value="1"/>
</dbReference>
<dbReference type="InterPro" id="IPR015883">
    <property type="entry name" value="Glyco_hydro_20_cat"/>
</dbReference>
<organism evidence="8 9">
    <name type="scientific">Pristionchus mayeri</name>
    <dbReference type="NCBI Taxonomy" id="1317129"/>
    <lineage>
        <taxon>Eukaryota</taxon>
        <taxon>Metazoa</taxon>
        <taxon>Ecdysozoa</taxon>
        <taxon>Nematoda</taxon>
        <taxon>Chromadorea</taxon>
        <taxon>Rhabditida</taxon>
        <taxon>Rhabditina</taxon>
        <taxon>Diplogasteromorpha</taxon>
        <taxon>Diplogasteroidea</taxon>
        <taxon>Neodiplogasteridae</taxon>
        <taxon>Pristionchus</taxon>
    </lineage>
</organism>
<gene>
    <name evidence="8" type="ORF">PMAYCL1PPCAC_24179</name>
</gene>
<reference evidence="9" key="1">
    <citation type="submission" date="2022-10" db="EMBL/GenBank/DDBJ databases">
        <title>Genome assembly of Pristionchus species.</title>
        <authorList>
            <person name="Yoshida K."/>
            <person name="Sommer R.J."/>
        </authorList>
    </citation>
    <scope>NUCLEOTIDE SEQUENCE [LARGE SCALE GENOMIC DNA]</scope>
    <source>
        <strain evidence="9">RS5460</strain>
    </source>
</reference>
<comment type="catalytic activity">
    <reaction evidence="1">
        <text>Hydrolysis of terminal non-reducing N-acetyl-D-hexosamine residues in N-acetyl-beta-D-hexosaminides.</text>
        <dbReference type="EC" id="3.2.1.52"/>
    </reaction>
</comment>
<accession>A0AAN5I751</accession>
<dbReference type="Gene3D" id="3.20.20.80">
    <property type="entry name" value="Glycosidases"/>
    <property type="match status" value="1"/>
</dbReference>
<dbReference type="Proteomes" id="UP001328107">
    <property type="component" value="Unassembled WGS sequence"/>
</dbReference>
<dbReference type="GO" id="GO:0004563">
    <property type="term" value="F:beta-N-acetylhexosaminidase activity"/>
    <property type="evidence" value="ECO:0007669"/>
    <property type="project" value="UniProtKB-EC"/>
</dbReference>
<protein>
    <recommendedName>
        <fullName evidence="3">beta-N-acetylhexosaminidase</fullName>
        <ecNumber evidence="3">3.2.1.52</ecNumber>
    </recommendedName>
</protein>
<feature type="domain" description="Glycoside hydrolase family 20 catalytic" evidence="7">
    <location>
        <begin position="101"/>
        <end position="252"/>
    </location>
</feature>
<keyword evidence="9" id="KW-1185">Reference proteome</keyword>
<dbReference type="CDD" id="cd06565">
    <property type="entry name" value="GH20_GcnA-like"/>
    <property type="match status" value="1"/>
</dbReference>
<feature type="chain" id="PRO_5042814788" description="beta-N-acetylhexosaminidase" evidence="6">
    <location>
        <begin position="21"/>
        <end position="518"/>
    </location>
</feature>
<dbReference type="GO" id="GO:0005975">
    <property type="term" value="P:carbohydrate metabolic process"/>
    <property type="evidence" value="ECO:0007669"/>
    <property type="project" value="InterPro"/>
</dbReference>
<comment type="caution">
    <text evidence="8">The sequence shown here is derived from an EMBL/GenBank/DDBJ whole genome shotgun (WGS) entry which is preliminary data.</text>
</comment>
<evidence type="ECO:0000256" key="4">
    <source>
        <dbReference type="ARBA" id="ARBA00022801"/>
    </source>
</evidence>
<feature type="non-terminal residue" evidence="8">
    <location>
        <position position="1"/>
    </location>
</feature>
<sequence length="518" mass="59109">ISFLFLLALFLLLTAAFIQSQLLSPYAGISKRSIDIPDGHPRGRRPFKQRWLHLDLKGAPPRVSYLSRLFPLLPRLGVSGVVIEWEDSFPYEGRLSILKSPSAYTRKDVDEILMLANASSLEVIPLIQSFGHLEFVLKHDRFAHLRERVTEESSICPSRNESLPLIREMIRQMKKFHPHSKRIHIGSDEAYYVGEDVYCRLRLANDLNQNVERLKLDHIAKVARSALELGFSEILAWNDMFDRSSIELMEEVQLGKLITPVVWGYAADVTKEEYFPQGLFNRLGHVFDKVWFASAYKGANGQSNVFIDIDRYLANHRSYARLFREFEKDLYPNVQGIILTGWSRFSHRQPLCELLPSSLPSIVLNLVYLDDVTANGKQISTKTKEVLACPSSPSPGLYEAKEYNQSIFYPPKEQMFTLCVFPSSDLFTAIEELRFLKWKSSKVNAAIDMERLSFNARVLEMESKLRPLLSAVIFDDAVQEFTMTHVRSLLLAKPPPPPPPPSHPPPSPPESVPLRETV</sequence>
<feature type="compositionally biased region" description="Pro residues" evidence="5">
    <location>
        <begin position="493"/>
        <end position="511"/>
    </location>
</feature>
<evidence type="ECO:0000256" key="3">
    <source>
        <dbReference type="ARBA" id="ARBA00012663"/>
    </source>
</evidence>